<comment type="caution">
    <text evidence="3">The sequence shown here is derived from an EMBL/GenBank/DDBJ whole genome shotgun (WGS) entry which is preliminary data.</text>
</comment>
<evidence type="ECO:0000313" key="3">
    <source>
        <dbReference type="EMBL" id="RVU38197.1"/>
    </source>
</evidence>
<sequence length="348" mass="38196">MFEIFLTMCLQDQPDLCAERLIPVAAETREICEAEAPARLIDWRKGFPSAIVSDWHCGDGAVADALKVTEVAAGVFVHQGRYETPTPGNAGDLANVGFIIGEDAVAVIDAGGSRAVGERLYAAVRQQTDLPIEWLILTHMHPDHVMGAGVFQEAGAKILGHPKLSDALTNRRLVYLENYAALLGDRTFLGTKMVGPGADSDEVDEIDLGRRRLMLKAFPTAHTDNDLTVFDTSTGTLFTGDLVFSVHTPALDGSILGWLSVLRELSDFEAKRIVPGHGPNFLPWPDGGEDTWNYLTTLAEETRQAIAEGESMRTAIEHLGESMRGKWELFDEYNPRNATAAYQELEWE</sequence>
<proteinExistence type="inferred from homology"/>
<protein>
    <submittedName>
        <fullName evidence="3">Quinoprotein relay system zinc metallohydrolase 2</fullName>
    </submittedName>
</protein>
<dbReference type="PANTHER" id="PTHR42951">
    <property type="entry name" value="METALLO-BETA-LACTAMASE DOMAIN-CONTAINING"/>
    <property type="match status" value="1"/>
</dbReference>
<dbReference type="Proteomes" id="UP000287447">
    <property type="component" value="Unassembled WGS sequence"/>
</dbReference>
<dbReference type="GO" id="GO:0017001">
    <property type="term" value="P:antibiotic catabolic process"/>
    <property type="evidence" value="ECO:0007669"/>
    <property type="project" value="UniProtKB-ARBA"/>
</dbReference>
<dbReference type="PANTHER" id="PTHR42951:SF4">
    <property type="entry name" value="ACYL-COENZYME A THIOESTERASE MBLAC2"/>
    <property type="match status" value="1"/>
</dbReference>
<evidence type="ECO:0000313" key="4">
    <source>
        <dbReference type="Proteomes" id="UP000287447"/>
    </source>
</evidence>
<dbReference type="SMART" id="SM00849">
    <property type="entry name" value="Lactamase_B"/>
    <property type="match status" value="1"/>
</dbReference>
<dbReference type="GO" id="GO:0016787">
    <property type="term" value="F:hydrolase activity"/>
    <property type="evidence" value="ECO:0007669"/>
    <property type="project" value="UniProtKB-KW"/>
</dbReference>
<dbReference type="EMBL" id="SADE01000001">
    <property type="protein sequence ID" value="RVU38197.1"/>
    <property type="molecule type" value="Genomic_DNA"/>
</dbReference>
<comment type="similarity">
    <text evidence="1">Belongs to the metallo-beta-lactamase superfamily. Class-B beta-lactamase family.</text>
</comment>
<gene>
    <name evidence="3" type="ORF">EOI86_02550</name>
</gene>
<dbReference type="InterPro" id="IPR050855">
    <property type="entry name" value="NDM-1-like"/>
</dbReference>
<evidence type="ECO:0000256" key="1">
    <source>
        <dbReference type="ARBA" id="ARBA00005250"/>
    </source>
</evidence>
<dbReference type="NCBIfam" id="TIGR04559">
    <property type="entry name" value="SoxH_rel_PQQ_2"/>
    <property type="match status" value="1"/>
</dbReference>
<dbReference type="Gene3D" id="3.60.15.10">
    <property type="entry name" value="Ribonuclease Z/Hydroxyacylglutathione hydrolase-like"/>
    <property type="match status" value="1"/>
</dbReference>
<reference evidence="4" key="1">
    <citation type="submission" date="2019-01" db="EMBL/GenBank/DDBJ databases">
        <title>Gri0909 isolated from a small marine red alga.</title>
        <authorList>
            <person name="Kim J."/>
            <person name="Jeong S.E."/>
            <person name="Jeon C.O."/>
        </authorList>
    </citation>
    <scope>NUCLEOTIDE SEQUENCE [LARGE SCALE GENOMIC DNA]</scope>
    <source>
        <strain evidence="4">Gri0909</strain>
    </source>
</reference>
<dbReference type="InterPro" id="IPR030829">
    <property type="entry name" value="SoxH-rel_PQQ_2"/>
</dbReference>
<feature type="domain" description="Metallo-beta-lactamase" evidence="2">
    <location>
        <begin position="93"/>
        <end position="277"/>
    </location>
</feature>
<dbReference type="SUPFAM" id="SSF56281">
    <property type="entry name" value="Metallo-hydrolase/oxidoreductase"/>
    <property type="match status" value="1"/>
</dbReference>
<dbReference type="RefSeq" id="WP_127763569.1">
    <property type="nucleotide sequence ID" value="NZ_SADE01000001.1"/>
</dbReference>
<dbReference type="InterPro" id="IPR036866">
    <property type="entry name" value="RibonucZ/Hydroxyglut_hydro"/>
</dbReference>
<keyword evidence="4" id="KW-1185">Reference proteome</keyword>
<keyword evidence="3" id="KW-0378">Hydrolase</keyword>
<dbReference type="AlphaFoldDB" id="A0A3S3UQI2"/>
<accession>A0A3S3UQI2</accession>
<dbReference type="InterPro" id="IPR001279">
    <property type="entry name" value="Metallo-B-lactamas"/>
</dbReference>
<dbReference type="CDD" id="cd16282">
    <property type="entry name" value="metallo-hydrolase-like_MBL-fold"/>
    <property type="match status" value="1"/>
</dbReference>
<dbReference type="Pfam" id="PF00753">
    <property type="entry name" value="Lactamase_B"/>
    <property type="match status" value="1"/>
</dbReference>
<organism evidence="3 4">
    <name type="scientific">Hwanghaeella grinnelliae</name>
    <dbReference type="NCBI Taxonomy" id="2500179"/>
    <lineage>
        <taxon>Bacteria</taxon>
        <taxon>Pseudomonadati</taxon>
        <taxon>Pseudomonadota</taxon>
        <taxon>Alphaproteobacteria</taxon>
        <taxon>Rhodospirillales</taxon>
        <taxon>Rhodospirillaceae</taxon>
        <taxon>Hwanghaeella</taxon>
    </lineage>
</organism>
<dbReference type="OrthoDB" id="420651at2"/>
<evidence type="ECO:0000259" key="2">
    <source>
        <dbReference type="SMART" id="SM00849"/>
    </source>
</evidence>
<name>A0A3S3UQI2_9PROT</name>